<dbReference type="NCBIfam" id="NF007797">
    <property type="entry name" value="PRK10502.1"/>
    <property type="match status" value="1"/>
</dbReference>
<comment type="similarity">
    <text evidence="1">Belongs to the transferase hexapeptide repeat family.</text>
</comment>
<evidence type="ECO:0000313" key="3">
    <source>
        <dbReference type="EMBL" id="MBD0379784.1"/>
    </source>
</evidence>
<evidence type="ECO:0000256" key="2">
    <source>
        <dbReference type="ARBA" id="ARBA00022679"/>
    </source>
</evidence>
<dbReference type="GO" id="GO:0005829">
    <property type="term" value="C:cytosol"/>
    <property type="evidence" value="ECO:0007669"/>
    <property type="project" value="TreeGrafter"/>
</dbReference>
<keyword evidence="4" id="KW-1185">Reference proteome</keyword>
<gene>
    <name evidence="3" type="primary">wcaF</name>
    <name evidence="3" type="ORF">ICC18_06640</name>
</gene>
<dbReference type="RefSeq" id="WP_188173572.1">
    <property type="nucleotide sequence ID" value="NZ_JACVVD010000002.1"/>
</dbReference>
<organism evidence="3 4">
    <name type="scientific">Paenibacillus sedimenti</name>
    <dbReference type="NCBI Taxonomy" id="2770274"/>
    <lineage>
        <taxon>Bacteria</taxon>
        <taxon>Bacillati</taxon>
        <taxon>Bacillota</taxon>
        <taxon>Bacilli</taxon>
        <taxon>Bacillales</taxon>
        <taxon>Paenibacillaceae</taxon>
        <taxon>Paenibacillus</taxon>
    </lineage>
</organism>
<evidence type="ECO:0000313" key="4">
    <source>
        <dbReference type="Proteomes" id="UP000650466"/>
    </source>
</evidence>
<dbReference type="InterPro" id="IPR051159">
    <property type="entry name" value="Hexapeptide_acetyltransf"/>
</dbReference>
<dbReference type="Proteomes" id="UP000650466">
    <property type="component" value="Unassembled WGS sequence"/>
</dbReference>
<accession>A0A926KPC0</accession>
<name>A0A926KPC0_9BACL</name>
<dbReference type="Gene3D" id="2.160.10.10">
    <property type="entry name" value="Hexapeptide repeat proteins"/>
    <property type="match status" value="1"/>
</dbReference>
<evidence type="ECO:0000256" key="1">
    <source>
        <dbReference type="ARBA" id="ARBA00007274"/>
    </source>
</evidence>
<dbReference type="AlphaFoldDB" id="A0A926KPC0"/>
<sequence length="187" mass="21613">MNNNVELNKYNQDWYSRGRSKLIVMLWWFVQSTLFRLSLHNMYGWRRFLLILFGAKIGKGVRVRASAKFLYPWKVEIGNHSWIGDQVEFYSLDYIKVGEQCVISQKSYLCTGSHDIQDPQFGLVTKPILIENGAWVATDVFVYPGVSIREKAVVAARSTVTKDVPRNEVHAGMPAKFLKFRFEEGNQ</sequence>
<dbReference type="PANTHER" id="PTHR23416:SF23">
    <property type="entry name" value="ACETYLTRANSFERASE C18B11.09C-RELATED"/>
    <property type="match status" value="1"/>
</dbReference>
<dbReference type="CDD" id="cd05825">
    <property type="entry name" value="LbH_wcaF_like"/>
    <property type="match status" value="1"/>
</dbReference>
<dbReference type="EMBL" id="JACVVD010000002">
    <property type="protein sequence ID" value="MBD0379784.1"/>
    <property type="molecule type" value="Genomic_DNA"/>
</dbReference>
<comment type="caution">
    <text evidence="3">The sequence shown here is derived from an EMBL/GenBank/DDBJ whole genome shotgun (WGS) entry which is preliminary data.</text>
</comment>
<dbReference type="PANTHER" id="PTHR23416">
    <property type="entry name" value="SIALIC ACID SYNTHASE-RELATED"/>
    <property type="match status" value="1"/>
</dbReference>
<reference evidence="3" key="1">
    <citation type="submission" date="2020-09" db="EMBL/GenBank/DDBJ databases">
        <title>Draft Genome Sequence of Paenibacillus sp. WST5.</title>
        <authorList>
            <person name="Bao Z."/>
        </authorList>
    </citation>
    <scope>NUCLEOTIDE SEQUENCE</scope>
    <source>
        <strain evidence="3">WST5</strain>
    </source>
</reference>
<keyword evidence="2" id="KW-0808">Transferase</keyword>
<proteinExistence type="inferred from homology"/>
<protein>
    <submittedName>
        <fullName evidence="3">Colanic acid biosynthesis acetyltransferase WcaF</fullName>
    </submittedName>
</protein>
<dbReference type="SUPFAM" id="SSF51161">
    <property type="entry name" value="Trimeric LpxA-like enzymes"/>
    <property type="match status" value="1"/>
</dbReference>
<dbReference type="GO" id="GO:0008374">
    <property type="term" value="F:O-acyltransferase activity"/>
    <property type="evidence" value="ECO:0007669"/>
    <property type="project" value="TreeGrafter"/>
</dbReference>
<dbReference type="InterPro" id="IPR011004">
    <property type="entry name" value="Trimer_LpxA-like_sf"/>
</dbReference>